<protein>
    <submittedName>
        <fullName evidence="2">Uncharacterized protein</fullName>
    </submittedName>
</protein>
<reference evidence="2 3" key="1">
    <citation type="journal article" date="2024" name="Plant Biotechnol. J.">
        <title>Dendrobium thyrsiflorum genome and its molecular insights into genes involved in important horticultural traits.</title>
        <authorList>
            <person name="Chen B."/>
            <person name="Wang J.Y."/>
            <person name="Zheng P.J."/>
            <person name="Li K.L."/>
            <person name="Liang Y.M."/>
            <person name="Chen X.F."/>
            <person name="Zhang C."/>
            <person name="Zhao X."/>
            <person name="He X."/>
            <person name="Zhang G.Q."/>
            <person name="Liu Z.J."/>
            <person name="Xu Q."/>
        </authorList>
    </citation>
    <scope>NUCLEOTIDE SEQUENCE [LARGE SCALE GENOMIC DNA]</scope>
    <source>
        <strain evidence="2">GZMU011</strain>
    </source>
</reference>
<accession>A0ABD0V404</accession>
<evidence type="ECO:0000256" key="1">
    <source>
        <dbReference type="SAM" id="MobiDB-lite"/>
    </source>
</evidence>
<evidence type="ECO:0000313" key="3">
    <source>
        <dbReference type="Proteomes" id="UP001552299"/>
    </source>
</evidence>
<keyword evidence="3" id="KW-1185">Reference proteome</keyword>
<organism evidence="2 3">
    <name type="scientific">Dendrobium thyrsiflorum</name>
    <name type="common">Pinecone-like raceme dendrobium</name>
    <name type="synonym">Orchid</name>
    <dbReference type="NCBI Taxonomy" id="117978"/>
    <lineage>
        <taxon>Eukaryota</taxon>
        <taxon>Viridiplantae</taxon>
        <taxon>Streptophyta</taxon>
        <taxon>Embryophyta</taxon>
        <taxon>Tracheophyta</taxon>
        <taxon>Spermatophyta</taxon>
        <taxon>Magnoliopsida</taxon>
        <taxon>Liliopsida</taxon>
        <taxon>Asparagales</taxon>
        <taxon>Orchidaceae</taxon>
        <taxon>Epidendroideae</taxon>
        <taxon>Malaxideae</taxon>
        <taxon>Dendrobiinae</taxon>
        <taxon>Dendrobium</taxon>
    </lineage>
</organism>
<comment type="caution">
    <text evidence="2">The sequence shown here is derived from an EMBL/GenBank/DDBJ whole genome shotgun (WGS) entry which is preliminary data.</text>
</comment>
<dbReference type="AlphaFoldDB" id="A0ABD0V404"/>
<name>A0ABD0V404_DENTH</name>
<dbReference type="Proteomes" id="UP001552299">
    <property type="component" value="Unassembled WGS sequence"/>
</dbReference>
<sequence length="142" mass="17072">MEEKMERGRKEKKKWWRRMRRKEEEEEEEEKKNGGRKKKKKKERSLPCLEGRRSLAGSLDRKRERGSRRLGGLLREKCRGMRRGRFWERYEGLGGDLSNNSFYPSEAPTWISEIENVTTLSRTNLFLDIGRLNMEVIPIRKK</sequence>
<proteinExistence type="predicted"/>
<evidence type="ECO:0000313" key="2">
    <source>
        <dbReference type="EMBL" id="KAL0919505.1"/>
    </source>
</evidence>
<feature type="region of interest" description="Disordered" evidence="1">
    <location>
        <begin position="1"/>
        <end position="66"/>
    </location>
</feature>
<dbReference type="EMBL" id="JANQDX010000009">
    <property type="protein sequence ID" value="KAL0919505.1"/>
    <property type="molecule type" value="Genomic_DNA"/>
</dbReference>
<feature type="compositionally biased region" description="Basic residues" evidence="1">
    <location>
        <begin position="10"/>
        <end position="20"/>
    </location>
</feature>
<gene>
    <name evidence="2" type="ORF">M5K25_011602</name>
</gene>
<feature type="compositionally biased region" description="Basic residues" evidence="1">
    <location>
        <begin position="34"/>
        <end position="43"/>
    </location>
</feature>